<protein>
    <recommendedName>
        <fullName evidence="1">PilZN3 domain-containing protein</fullName>
    </recommendedName>
</protein>
<dbReference type="AlphaFoldDB" id="A0A0A7V2T5"/>
<dbReference type="STRING" id="1245910.OY14_03670"/>
<evidence type="ECO:0000313" key="2">
    <source>
        <dbReference type="EMBL" id="AJA90517.1"/>
    </source>
</evidence>
<dbReference type="NCBIfam" id="NF047404">
    <property type="entry name" value="cdiGMPrecepPlzA"/>
    <property type="match status" value="1"/>
</dbReference>
<sequence>MLLSRKIRDYGAKYRGKEIKMSTEINSFLNLRNTIEMKVGSYSVFGVIYSISMDSLKLIFQEDTVLPALAKNRNLGSIRIKKNSDSKNSSAFFPPLSVKLSSASAYSSQDKEYNLLTLEFLSSMPEEIAIKVGKLLDLKLGQNQRIHERIIVDKDSIRKLNIDSDKAFIKFNGSKHKCLIKDLSYGGALVISSFDCGDVTEDSIDLIFSFEFMDKEIFIEGKSKSLSVIQTPNGKVFALGIAFDEDRIPLDYTMLIHDYFN</sequence>
<proteinExistence type="predicted"/>
<reference evidence="2 3" key="1">
    <citation type="journal article" date="2015" name="Genome Announc.">
        <title>Genome Sequence of Borrelia chilensis VA1, a South American Member of the Lyme Borreliosis Group.</title>
        <authorList>
            <person name="Huang W."/>
            <person name="Ojaimi C."/>
            <person name="Fallon J.T."/>
            <person name="Travisany D."/>
            <person name="Maass A."/>
            <person name="Ivanova L."/>
            <person name="Tomova A."/>
            <person name="Gonzalez-Acuna D."/>
            <person name="Godfrey H.P."/>
            <person name="Cabello F.C."/>
        </authorList>
    </citation>
    <scope>NUCLEOTIDE SEQUENCE [LARGE SCALE GENOMIC DNA]</scope>
    <source>
        <strain evidence="2 3">VA1</strain>
    </source>
</reference>
<dbReference type="Pfam" id="PF20424">
    <property type="entry name" value="PilZN3"/>
    <property type="match status" value="1"/>
</dbReference>
<organism evidence="2 3">
    <name type="scientific">Borreliella chilensis</name>
    <dbReference type="NCBI Taxonomy" id="1245910"/>
    <lineage>
        <taxon>Bacteria</taxon>
        <taxon>Pseudomonadati</taxon>
        <taxon>Spirochaetota</taxon>
        <taxon>Spirochaetia</taxon>
        <taxon>Spirochaetales</taxon>
        <taxon>Borreliaceae</taxon>
        <taxon>Borreliella</taxon>
    </lineage>
</organism>
<dbReference type="EMBL" id="CP009910">
    <property type="protein sequence ID" value="AJA90517.1"/>
    <property type="molecule type" value="Genomic_DNA"/>
</dbReference>
<name>A0A0A7V2T5_9SPIR</name>
<keyword evidence="3" id="KW-1185">Reference proteome</keyword>
<evidence type="ECO:0000259" key="1">
    <source>
        <dbReference type="Pfam" id="PF20424"/>
    </source>
</evidence>
<evidence type="ECO:0000313" key="3">
    <source>
        <dbReference type="Proteomes" id="UP000030940"/>
    </source>
</evidence>
<dbReference type="HOGENOM" id="CLU_1064233_0_0_12"/>
<accession>A0A0A7V2T5</accession>
<dbReference type="KEGG" id="bchi:OY14_03670"/>
<feature type="domain" description="PilZN3" evidence="1">
    <location>
        <begin position="5"/>
        <end position="139"/>
    </location>
</feature>
<dbReference type="Proteomes" id="UP000030940">
    <property type="component" value="Chromosome"/>
</dbReference>
<dbReference type="InterPro" id="IPR046853">
    <property type="entry name" value="PilZN3"/>
</dbReference>
<gene>
    <name evidence="2" type="ORF">OY14_03670</name>
</gene>